<evidence type="ECO:0000313" key="4">
    <source>
        <dbReference type="Proteomes" id="UP000006039"/>
    </source>
</evidence>
<sequence length="130" mass="13984">MGKPQGSAMQMRFERLWACIATQNKAPTAKRLQSFRAKSSRSSQPSLASASARTTLRRLSGLAQKPNRTGRTNCKRTEPGEGEGTLISDKYVGPDIPPSTDTPSRHRVAAIIAWSGHISSAISLPPRLAG</sequence>
<name>J3P2S1_GAET3</name>
<proteinExistence type="predicted"/>
<evidence type="ECO:0000313" key="3">
    <source>
        <dbReference type="EnsemblFungi" id="EJT73963"/>
    </source>
</evidence>
<dbReference type="EMBL" id="GL385398">
    <property type="protein sequence ID" value="EJT73963.1"/>
    <property type="molecule type" value="Genomic_DNA"/>
</dbReference>
<dbReference type="VEuPathDB" id="FungiDB:GGTG_07815"/>
<reference evidence="2" key="2">
    <citation type="submission" date="2010-07" db="EMBL/GenBank/DDBJ databases">
        <authorList>
            <consortium name="The Broad Institute Genome Sequencing Platform"/>
            <consortium name="Broad Institute Genome Sequencing Center for Infectious Disease"/>
            <person name="Ma L.-J."/>
            <person name="Dead R."/>
            <person name="Young S."/>
            <person name="Zeng Q."/>
            <person name="Koehrsen M."/>
            <person name="Alvarado L."/>
            <person name="Berlin A."/>
            <person name="Chapman S.B."/>
            <person name="Chen Z."/>
            <person name="Freedman E."/>
            <person name="Gellesch M."/>
            <person name="Goldberg J."/>
            <person name="Griggs A."/>
            <person name="Gujja S."/>
            <person name="Heilman E.R."/>
            <person name="Heiman D."/>
            <person name="Hepburn T."/>
            <person name="Howarth C."/>
            <person name="Jen D."/>
            <person name="Larson L."/>
            <person name="Mehta T."/>
            <person name="Neiman D."/>
            <person name="Pearson M."/>
            <person name="Roberts A."/>
            <person name="Saif S."/>
            <person name="Shea T."/>
            <person name="Shenoy N."/>
            <person name="Sisk P."/>
            <person name="Stolte C."/>
            <person name="Sykes S."/>
            <person name="Walk T."/>
            <person name="White J."/>
            <person name="Yandava C."/>
            <person name="Haas B."/>
            <person name="Nusbaum C."/>
            <person name="Birren B."/>
        </authorList>
    </citation>
    <scope>NUCLEOTIDE SEQUENCE</scope>
    <source>
        <strain evidence="2">R3-111a-1</strain>
    </source>
</reference>
<evidence type="ECO:0000256" key="1">
    <source>
        <dbReference type="SAM" id="MobiDB-lite"/>
    </source>
</evidence>
<dbReference type="RefSeq" id="XP_009223907.1">
    <property type="nucleotide sequence ID" value="XM_009225643.1"/>
</dbReference>
<dbReference type="GeneID" id="20348273"/>
<dbReference type="Proteomes" id="UP000006039">
    <property type="component" value="Unassembled WGS sequence"/>
</dbReference>
<reference evidence="3" key="4">
    <citation type="journal article" date="2015" name="G3 (Bethesda)">
        <title>Genome sequences of three phytopathogenic species of the Magnaporthaceae family of fungi.</title>
        <authorList>
            <person name="Okagaki L.H."/>
            <person name="Nunes C.C."/>
            <person name="Sailsbery J."/>
            <person name="Clay B."/>
            <person name="Brown D."/>
            <person name="John T."/>
            <person name="Oh Y."/>
            <person name="Young N."/>
            <person name="Fitzgerald M."/>
            <person name="Haas B.J."/>
            <person name="Zeng Q."/>
            <person name="Young S."/>
            <person name="Adiconis X."/>
            <person name="Fan L."/>
            <person name="Levin J.Z."/>
            <person name="Mitchell T.K."/>
            <person name="Okubara P.A."/>
            <person name="Farman M.L."/>
            <person name="Kohn L.M."/>
            <person name="Birren B."/>
            <person name="Ma L.-J."/>
            <person name="Dean R.A."/>
        </authorList>
    </citation>
    <scope>NUCLEOTIDE SEQUENCE</scope>
    <source>
        <strain evidence="3">R3-111a-1</strain>
    </source>
</reference>
<organism evidence="2">
    <name type="scientific">Gaeumannomyces tritici (strain R3-111a-1)</name>
    <name type="common">Wheat and barley take-all root rot fungus</name>
    <name type="synonym">Gaeumannomyces graminis var. tritici</name>
    <dbReference type="NCBI Taxonomy" id="644352"/>
    <lineage>
        <taxon>Eukaryota</taxon>
        <taxon>Fungi</taxon>
        <taxon>Dikarya</taxon>
        <taxon>Ascomycota</taxon>
        <taxon>Pezizomycotina</taxon>
        <taxon>Sordariomycetes</taxon>
        <taxon>Sordariomycetidae</taxon>
        <taxon>Magnaporthales</taxon>
        <taxon>Magnaporthaceae</taxon>
        <taxon>Gaeumannomyces</taxon>
    </lineage>
</organism>
<accession>J3P2S1</accession>
<protein>
    <submittedName>
        <fullName evidence="2 3">Uncharacterized protein</fullName>
    </submittedName>
</protein>
<dbReference type="HOGENOM" id="CLU_1938296_0_0_1"/>
<feature type="compositionally biased region" description="Low complexity" evidence="1">
    <location>
        <begin position="34"/>
        <end position="53"/>
    </location>
</feature>
<dbReference type="AlphaFoldDB" id="J3P2S1"/>
<reference evidence="3" key="5">
    <citation type="submission" date="2018-04" db="UniProtKB">
        <authorList>
            <consortium name="EnsemblFungi"/>
        </authorList>
    </citation>
    <scope>IDENTIFICATION</scope>
    <source>
        <strain evidence="3">R3-111a-1</strain>
    </source>
</reference>
<keyword evidence="4" id="KW-1185">Reference proteome</keyword>
<feature type="region of interest" description="Disordered" evidence="1">
    <location>
        <begin position="28"/>
        <end position="103"/>
    </location>
</feature>
<evidence type="ECO:0000313" key="2">
    <source>
        <dbReference type="EMBL" id="EJT73963.1"/>
    </source>
</evidence>
<dbReference type="EnsemblFungi" id="EJT73963">
    <property type="protein sequence ID" value="EJT73963"/>
    <property type="gene ID" value="GGTG_07815"/>
</dbReference>
<reference evidence="4" key="1">
    <citation type="submission" date="2010-07" db="EMBL/GenBank/DDBJ databases">
        <title>The genome sequence of Gaeumannomyces graminis var. tritici strain R3-111a-1.</title>
        <authorList>
            <consortium name="The Broad Institute Genome Sequencing Platform"/>
            <person name="Ma L.-J."/>
            <person name="Dead R."/>
            <person name="Young S."/>
            <person name="Zeng Q."/>
            <person name="Koehrsen M."/>
            <person name="Alvarado L."/>
            <person name="Berlin A."/>
            <person name="Chapman S.B."/>
            <person name="Chen Z."/>
            <person name="Freedman E."/>
            <person name="Gellesch M."/>
            <person name="Goldberg J."/>
            <person name="Griggs A."/>
            <person name="Gujja S."/>
            <person name="Heilman E.R."/>
            <person name="Heiman D."/>
            <person name="Hepburn T."/>
            <person name="Howarth C."/>
            <person name="Jen D."/>
            <person name="Larson L."/>
            <person name="Mehta T."/>
            <person name="Neiman D."/>
            <person name="Pearson M."/>
            <person name="Roberts A."/>
            <person name="Saif S."/>
            <person name="Shea T."/>
            <person name="Shenoy N."/>
            <person name="Sisk P."/>
            <person name="Stolte C."/>
            <person name="Sykes S."/>
            <person name="Walk T."/>
            <person name="White J."/>
            <person name="Yandava C."/>
            <person name="Haas B."/>
            <person name="Nusbaum C."/>
            <person name="Birren B."/>
        </authorList>
    </citation>
    <scope>NUCLEOTIDE SEQUENCE [LARGE SCALE GENOMIC DNA]</scope>
    <source>
        <strain evidence="4">R3-111a-1</strain>
    </source>
</reference>
<gene>
    <name evidence="3" type="primary">20348273</name>
    <name evidence="2" type="ORF">GGTG_07815</name>
</gene>
<reference evidence="2" key="3">
    <citation type="submission" date="2010-09" db="EMBL/GenBank/DDBJ databases">
        <title>Annotation of Gaeumannomyces graminis var. tritici R3-111a-1.</title>
        <authorList>
            <consortium name="The Broad Institute Genome Sequencing Platform"/>
            <person name="Ma L.-J."/>
            <person name="Dead R."/>
            <person name="Young S.K."/>
            <person name="Zeng Q."/>
            <person name="Gargeya S."/>
            <person name="Fitzgerald M."/>
            <person name="Haas B."/>
            <person name="Abouelleil A."/>
            <person name="Alvarado L."/>
            <person name="Arachchi H.M."/>
            <person name="Berlin A."/>
            <person name="Brown A."/>
            <person name="Chapman S.B."/>
            <person name="Chen Z."/>
            <person name="Dunbar C."/>
            <person name="Freedman E."/>
            <person name="Gearin G."/>
            <person name="Gellesch M."/>
            <person name="Goldberg J."/>
            <person name="Griggs A."/>
            <person name="Gujja S."/>
            <person name="Heiman D."/>
            <person name="Howarth C."/>
            <person name="Larson L."/>
            <person name="Lui A."/>
            <person name="MacDonald P.J.P."/>
            <person name="Mehta T."/>
            <person name="Montmayeur A."/>
            <person name="Murphy C."/>
            <person name="Neiman D."/>
            <person name="Pearson M."/>
            <person name="Priest M."/>
            <person name="Roberts A."/>
            <person name="Saif S."/>
            <person name="Shea T."/>
            <person name="Shenoy N."/>
            <person name="Sisk P."/>
            <person name="Stolte C."/>
            <person name="Sykes S."/>
            <person name="Yandava C."/>
            <person name="Wortman J."/>
            <person name="Nusbaum C."/>
            <person name="Birren B."/>
        </authorList>
    </citation>
    <scope>NUCLEOTIDE SEQUENCE</scope>
    <source>
        <strain evidence="2">R3-111a-1</strain>
    </source>
</reference>